<evidence type="ECO:0000256" key="4">
    <source>
        <dbReference type="ARBA" id="ARBA00022475"/>
    </source>
</evidence>
<dbReference type="InterPro" id="IPR035906">
    <property type="entry name" value="MetI-like_sf"/>
</dbReference>
<evidence type="ECO:0000256" key="6">
    <source>
        <dbReference type="ARBA" id="ARBA00022989"/>
    </source>
</evidence>
<dbReference type="InterPro" id="IPR051789">
    <property type="entry name" value="Bact_Polyamine_Transport"/>
</dbReference>
<protein>
    <submittedName>
        <fullName evidence="10">ABC transporter permease</fullName>
    </submittedName>
</protein>
<evidence type="ECO:0000256" key="3">
    <source>
        <dbReference type="ARBA" id="ARBA00022448"/>
    </source>
</evidence>
<evidence type="ECO:0000313" key="10">
    <source>
        <dbReference type="EMBL" id="HIZ54512.1"/>
    </source>
</evidence>
<evidence type="ECO:0000256" key="1">
    <source>
        <dbReference type="ARBA" id="ARBA00004651"/>
    </source>
</evidence>
<dbReference type="Gene3D" id="1.10.3720.10">
    <property type="entry name" value="MetI-like"/>
    <property type="match status" value="1"/>
</dbReference>
<reference evidence="10" key="2">
    <citation type="submission" date="2021-04" db="EMBL/GenBank/DDBJ databases">
        <authorList>
            <person name="Gilroy R."/>
        </authorList>
    </citation>
    <scope>NUCLEOTIDE SEQUENCE</scope>
    <source>
        <strain evidence="10">CHK172-16539</strain>
    </source>
</reference>
<proteinExistence type="inferred from homology"/>
<evidence type="ECO:0000256" key="5">
    <source>
        <dbReference type="ARBA" id="ARBA00022692"/>
    </source>
</evidence>
<evidence type="ECO:0000313" key="11">
    <source>
        <dbReference type="Proteomes" id="UP000824063"/>
    </source>
</evidence>
<keyword evidence="6 8" id="KW-1133">Transmembrane helix</keyword>
<organism evidence="10 11">
    <name type="scientific">Candidatus Enterococcus avicola</name>
    <dbReference type="NCBI Taxonomy" id="2838561"/>
    <lineage>
        <taxon>Bacteria</taxon>
        <taxon>Bacillati</taxon>
        <taxon>Bacillota</taxon>
        <taxon>Bacilli</taxon>
        <taxon>Lactobacillales</taxon>
        <taxon>Enterococcaceae</taxon>
        <taxon>Enterococcus</taxon>
    </lineage>
</organism>
<keyword evidence="5 8" id="KW-0812">Transmembrane</keyword>
<name>A0A9D2FA00_9ENTE</name>
<comment type="caution">
    <text evidence="10">The sequence shown here is derived from an EMBL/GenBank/DDBJ whole genome shotgun (WGS) entry which is preliminary data.</text>
</comment>
<feature type="transmembrane region" description="Helical" evidence="8">
    <location>
        <begin position="182"/>
        <end position="201"/>
    </location>
</feature>
<dbReference type="SUPFAM" id="SSF161098">
    <property type="entry name" value="MetI-like"/>
    <property type="match status" value="1"/>
</dbReference>
<comment type="similarity">
    <text evidence="2">Belongs to the binding-protein-dependent transport system permease family. CysTW subfamily.</text>
</comment>
<feature type="domain" description="ABC transmembrane type-1" evidence="9">
    <location>
        <begin position="60"/>
        <end position="254"/>
    </location>
</feature>
<evidence type="ECO:0000259" key="9">
    <source>
        <dbReference type="PROSITE" id="PS50928"/>
    </source>
</evidence>
<gene>
    <name evidence="10" type="ORF">IAA20_11290</name>
</gene>
<feature type="transmembrane region" description="Helical" evidence="8">
    <location>
        <begin position="9"/>
        <end position="30"/>
    </location>
</feature>
<sequence length="280" mass="31840">MKHKIWSRLYLTIVFILLYIPIFYLVFYSFNEGGTMNEFTGFTWEHYQSVFEDTRLLIIVLDTFFLAFLSALIATIIGTFGAMGIYYTKKRRMRNIFMSLNNILLVSPDVIIGASFLIFFTTLGGFIRNFNLGFTSVLLSHIAFSIPIVVLMVLPKLREMNDSMVDAALDLGANYFQVIQRIILPFLSPGIIAGYFMAFTYSLDDFAVTFFVTGNGFSTLSVEIYSRARQGISLEINALSTLVFLFSMILVIGYYFISKDNVPKKLRKGKIATRGVAQIR</sequence>
<keyword evidence="7 8" id="KW-0472">Membrane</keyword>
<feature type="transmembrane region" description="Helical" evidence="8">
    <location>
        <begin position="56"/>
        <end position="82"/>
    </location>
</feature>
<dbReference type="Proteomes" id="UP000824063">
    <property type="component" value="Unassembled WGS sequence"/>
</dbReference>
<feature type="transmembrane region" description="Helical" evidence="8">
    <location>
        <begin position="238"/>
        <end position="257"/>
    </location>
</feature>
<dbReference type="GO" id="GO:0005886">
    <property type="term" value="C:plasma membrane"/>
    <property type="evidence" value="ECO:0007669"/>
    <property type="project" value="UniProtKB-SubCell"/>
</dbReference>
<dbReference type="InterPro" id="IPR000515">
    <property type="entry name" value="MetI-like"/>
</dbReference>
<dbReference type="PANTHER" id="PTHR43848:SF2">
    <property type="entry name" value="PUTRESCINE TRANSPORT SYSTEM PERMEASE PROTEIN POTI"/>
    <property type="match status" value="1"/>
</dbReference>
<dbReference type="Pfam" id="PF00528">
    <property type="entry name" value="BPD_transp_1"/>
    <property type="match status" value="1"/>
</dbReference>
<dbReference type="AlphaFoldDB" id="A0A9D2FA00"/>
<dbReference type="GO" id="GO:0055085">
    <property type="term" value="P:transmembrane transport"/>
    <property type="evidence" value="ECO:0007669"/>
    <property type="project" value="InterPro"/>
</dbReference>
<accession>A0A9D2FA00</accession>
<evidence type="ECO:0000256" key="2">
    <source>
        <dbReference type="ARBA" id="ARBA00007069"/>
    </source>
</evidence>
<dbReference type="PROSITE" id="PS50928">
    <property type="entry name" value="ABC_TM1"/>
    <property type="match status" value="1"/>
</dbReference>
<dbReference type="PANTHER" id="PTHR43848">
    <property type="entry name" value="PUTRESCINE TRANSPORT SYSTEM PERMEASE PROTEIN POTI"/>
    <property type="match status" value="1"/>
</dbReference>
<comment type="subcellular location">
    <subcellularLocation>
        <location evidence="1 8">Cell membrane</location>
        <topology evidence="1 8">Multi-pass membrane protein</topology>
    </subcellularLocation>
</comment>
<feature type="transmembrane region" description="Helical" evidence="8">
    <location>
        <begin position="103"/>
        <end position="127"/>
    </location>
</feature>
<evidence type="ECO:0000256" key="7">
    <source>
        <dbReference type="ARBA" id="ARBA00023136"/>
    </source>
</evidence>
<dbReference type="CDD" id="cd06261">
    <property type="entry name" value="TM_PBP2"/>
    <property type="match status" value="1"/>
</dbReference>
<feature type="transmembrane region" description="Helical" evidence="8">
    <location>
        <begin position="133"/>
        <end position="154"/>
    </location>
</feature>
<evidence type="ECO:0000256" key="8">
    <source>
        <dbReference type="RuleBase" id="RU363032"/>
    </source>
</evidence>
<dbReference type="EMBL" id="DXBN01000262">
    <property type="protein sequence ID" value="HIZ54512.1"/>
    <property type="molecule type" value="Genomic_DNA"/>
</dbReference>
<keyword evidence="3 8" id="KW-0813">Transport</keyword>
<reference evidence="10" key="1">
    <citation type="journal article" date="2021" name="PeerJ">
        <title>Extensive microbial diversity within the chicken gut microbiome revealed by metagenomics and culture.</title>
        <authorList>
            <person name="Gilroy R."/>
            <person name="Ravi A."/>
            <person name="Getino M."/>
            <person name="Pursley I."/>
            <person name="Horton D.L."/>
            <person name="Alikhan N.F."/>
            <person name="Baker D."/>
            <person name="Gharbi K."/>
            <person name="Hall N."/>
            <person name="Watson M."/>
            <person name="Adriaenssens E.M."/>
            <person name="Foster-Nyarko E."/>
            <person name="Jarju S."/>
            <person name="Secka A."/>
            <person name="Antonio M."/>
            <person name="Oren A."/>
            <person name="Chaudhuri R.R."/>
            <person name="La Ragione R."/>
            <person name="Hildebrand F."/>
            <person name="Pallen M.J."/>
        </authorList>
    </citation>
    <scope>NUCLEOTIDE SEQUENCE</scope>
    <source>
        <strain evidence="10">CHK172-16539</strain>
    </source>
</reference>
<keyword evidence="4" id="KW-1003">Cell membrane</keyword>